<sequence length="54" mass="6250">MKMRDGVFICQQNTIWHLRLVNPMHFDMRGNACTIKKPAHSHELAGFSKLTLII</sequence>
<dbReference type="EMBL" id="QENY01000020">
    <property type="protein sequence ID" value="PVX49324.1"/>
    <property type="molecule type" value="Genomic_DNA"/>
</dbReference>
<evidence type="ECO:0000313" key="1">
    <source>
        <dbReference type="EMBL" id="PVX49324.1"/>
    </source>
</evidence>
<proteinExistence type="predicted"/>
<dbReference type="AlphaFoldDB" id="A0A2U0U080"/>
<evidence type="ECO:0000313" key="2">
    <source>
        <dbReference type="Proteomes" id="UP000245870"/>
    </source>
</evidence>
<name>A0A2U0U080_9BACT</name>
<protein>
    <submittedName>
        <fullName evidence="1">Uncharacterized protein</fullName>
    </submittedName>
</protein>
<keyword evidence="2" id="KW-1185">Reference proteome</keyword>
<organism evidence="1 2">
    <name type="scientific">Hallella colorans</name>
    <dbReference type="NCBI Taxonomy" id="1703337"/>
    <lineage>
        <taxon>Bacteria</taxon>
        <taxon>Pseudomonadati</taxon>
        <taxon>Bacteroidota</taxon>
        <taxon>Bacteroidia</taxon>
        <taxon>Bacteroidales</taxon>
        <taxon>Prevotellaceae</taxon>
        <taxon>Hallella</taxon>
    </lineage>
</organism>
<gene>
    <name evidence="1" type="ORF">C7379_12018</name>
</gene>
<reference evidence="1 2" key="1">
    <citation type="submission" date="2018-05" db="EMBL/GenBank/DDBJ databases">
        <title>Genomic Encyclopedia of Type Strains, Phase IV (KMG-IV): sequencing the most valuable type-strain genomes for metagenomic binning, comparative biology and taxonomic classification.</title>
        <authorList>
            <person name="Goeker M."/>
        </authorList>
    </citation>
    <scope>NUCLEOTIDE SEQUENCE [LARGE SCALE GENOMIC DNA]</scope>
    <source>
        <strain evidence="1 2">DSM 100333</strain>
    </source>
</reference>
<comment type="caution">
    <text evidence="1">The sequence shown here is derived from an EMBL/GenBank/DDBJ whole genome shotgun (WGS) entry which is preliminary data.</text>
</comment>
<accession>A0A2U0U080</accession>
<dbReference type="Proteomes" id="UP000245870">
    <property type="component" value="Unassembled WGS sequence"/>
</dbReference>